<dbReference type="PANTHER" id="PTHR43690">
    <property type="entry name" value="NARDILYSIN"/>
    <property type="match status" value="1"/>
</dbReference>
<dbReference type="Gene3D" id="3.30.830.10">
    <property type="entry name" value="Metalloenzyme, LuxS/M16 peptidase-like"/>
    <property type="match status" value="2"/>
</dbReference>
<comment type="similarity">
    <text evidence="2 8">Belongs to the peptidase M16 family.</text>
</comment>
<comment type="cofactor">
    <cofactor evidence="1">
        <name>Zn(2+)</name>
        <dbReference type="ChEBI" id="CHEBI:29105"/>
    </cofactor>
</comment>
<dbReference type="InterPro" id="IPR011765">
    <property type="entry name" value="Pept_M16_N"/>
</dbReference>
<keyword evidence="14" id="KW-1185">Reference proteome</keyword>
<dbReference type="InterPro" id="IPR001431">
    <property type="entry name" value="Pept_M16_Zn_BS"/>
</dbReference>
<feature type="domain" description="Peptidase M16 N-terminal" evidence="11">
    <location>
        <begin position="36"/>
        <end position="178"/>
    </location>
</feature>
<dbReference type="PROSITE" id="PS00143">
    <property type="entry name" value="INSULINASE"/>
    <property type="match status" value="1"/>
</dbReference>
<evidence type="ECO:0000256" key="7">
    <source>
        <dbReference type="ARBA" id="ARBA00023049"/>
    </source>
</evidence>
<dbReference type="GO" id="GO:0006508">
    <property type="term" value="P:proteolysis"/>
    <property type="evidence" value="ECO:0007669"/>
    <property type="project" value="UniProtKB-KW"/>
</dbReference>
<feature type="region of interest" description="Disordered" evidence="9">
    <location>
        <begin position="228"/>
        <end position="249"/>
    </location>
</feature>
<dbReference type="Pfam" id="PF05193">
    <property type="entry name" value="Peptidase_M16_C"/>
    <property type="match status" value="1"/>
</dbReference>
<evidence type="ECO:0000256" key="5">
    <source>
        <dbReference type="ARBA" id="ARBA00022801"/>
    </source>
</evidence>
<protein>
    <submittedName>
        <fullName evidence="13">Insulinase family protein</fullName>
    </submittedName>
</protein>
<dbReference type="PANTHER" id="PTHR43690:SF17">
    <property type="entry name" value="PROTEIN YHJJ"/>
    <property type="match status" value="1"/>
</dbReference>
<evidence type="ECO:0000256" key="3">
    <source>
        <dbReference type="ARBA" id="ARBA00022670"/>
    </source>
</evidence>
<dbReference type="GO" id="GO:0046872">
    <property type="term" value="F:metal ion binding"/>
    <property type="evidence" value="ECO:0007669"/>
    <property type="project" value="UniProtKB-KW"/>
</dbReference>
<evidence type="ECO:0000259" key="11">
    <source>
        <dbReference type="Pfam" id="PF00675"/>
    </source>
</evidence>
<evidence type="ECO:0000256" key="8">
    <source>
        <dbReference type="RuleBase" id="RU004447"/>
    </source>
</evidence>
<evidence type="ECO:0000256" key="10">
    <source>
        <dbReference type="SAM" id="SignalP"/>
    </source>
</evidence>
<evidence type="ECO:0000259" key="12">
    <source>
        <dbReference type="Pfam" id="PF05193"/>
    </source>
</evidence>
<dbReference type="EMBL" id="WIND01000018">
    <property type="protein sequence ID" value="MSU91356.1"/>
    <property type="molecule type" value="Genomic_DNA"/>
</dbReference>
<evidence type="ECO:0000313" key="14">
    <source>
        <dbReference type="Proteomes" id="UP000474957"/>
    </source>
</evidence>
<keyword evidence="5" id="KW-0378">Hydrolase</keyword>
<dbReference type="SUPFAM" id="SSF63411">
    <property type="entry name" value="LuxS/MPP-like metallohydrolase"/>
    <property type="match status" value="2"/>
</dbReference>
<keyword evidence="4" id="KW-0479">Metal-binding</keyword>
<reference evidence="13 14" key="1">
    <citation type="submission" date="2019-10" db="EMBL/GenBank/DDBJ databases">
        <title>Cognatihalovulum marinum gen. nov. sp. nov., a new member of the family Rhodobacteraceae isolated from deep seawater of the Northwest Indian Ocean.</title>
        <authorList>
            <person name="Ruan C."/>
            <person name="Wang J."/>
            <person name="Zheng X."/>
            <person name="Song L."/>
            <person name="Zhu Y."/>
            <person name="Huang Y."/>
            <person name="Lu Z."/>
            <person name="Du W."/>
            <person name="Huang L."/>
            <person name="Dai X."/>
        </authorList>
    </citation>
    <scope>NUCLEOTIDE SEQUENCE [LARGE SCALE GENOMIC DNA]</scope>
    <source>
        <strain evidence="13 14">2CG4</strain>
    </source>
</reference>
<accession>A0A6L5Z479</accession>
<keyword evidence="6" id="KW-0862">Zinc</keyword>
<evidence type="ECO:0000256" key="4">
    <source>
        <dbReference type="ARBA" id="ARBA00022723"/>
    </source>
</evidence>
<keyword evidence="7" id="KW-0482">Metalloprotease</keyword>
<comment type="caution">
    <text evidence="13">The sequence shown here is derived from an EMBL/GenBank/DDBJ whole genome shotgun (WGS) entry which is preliminary data.</text>
</comment>
<feature type="domain" description="Peptidase M16 C-terminal" evidence="12">
    <location>
        <begin position="190"/>
        <end position="371"/>
    </location>
</feature>
<dbReference type="InterPro" id="IPR007863">
    <property type="entry name" value="Peptidase_M16_C"/>
</dbReference>
<keyword evidence="3" id="KW-0645">Protease</keyword>
<feature type="chain" id="PRO_5026841636" evidence="10">
    <location>
        <begin position="20"/>
        <end position="443"/>
    </location>
</feature>
<evidence type="ECO:0000313" key="13">
    <source>
        <dbReference type="EMBL" id="MSU91356.1"/>
    </source>
</evidence>
<dbReference type="InterPro" id="IPR050626">
    <property type="entry name" value="Peptidase_M16"/>
</dbReference>
<sequence>MLAMLLAALLALSPPAARADSASGVTDFTLDNGLQVLVIEDHRAPVLTHMVWYRVGAADDPRGKSGLAHFLEHLMFKGTDELEPGEFSRIVEANGGQDNAFTSWDFTGYFQRVAADRLELVMQLEADRMQDLQLTEAVVAPERDVVLEERGNRVGNDPGEAFGEQRRAVEFLHHPYGTPIIGWRHEIAELDAADAIAFYRRHYAPDNAILIVAGDTTPDEVRRLAETYYGPIPPAGTPPRVRPREPEPLSERRVILRDPRVSQPYLVRTYPAPPRRAGDQAEAAALAMLAELLGGGVTGHLATSLQFEQKVALGTGAFYDDVSLDPRQFGIYVAPADGVTLEQAEARLDQALAEFIERGPDPAHLERVKTQVRAAQIYALDRQESRARLYGRALTAGLTVADVQSWPAALDAVTPQDVTAAARLVFDRSVSVTGYLTGVDEGL</sequence>
<organism evidence="13 14">
    <name type="scientific">Halovulum marinum</name>
    <dbReference type="NCBI Taxonomy" id="2662447"/>
    <lineage>
        <taxon>Bacteria</taxon>
        <taxon>Pseudomonadati</taxon>
        <taxon>Pseudomonadota</taxon>
        <taxon>Alphaproteobacteria</taxon>
        <taxon>Rhodobacterales</taxon>
        <taxon>Paracoccaceae</taxon>
        <taxon>Halovulum</taxon>
    </lineage>
</organism>
<evidence type="ECO:0000256" key="1">
    <source>
        <dbReference type="ARBA" id="ARBA00001947"/>
    </source>
</evidence>
<name>A0A6L5Z479_9RHOB</name>
<dbReference type="Pfam" id="PF00675">
    <property type="entry name" value="Peptidase_M16"/>
    <property type="match status" value="1"/>
</dbReference>
<feature type="signal peptide" evidence="10">
    <location>
        <begin position="1"/>
        <end position="19"/>
    </location>
</feature>
<evidence type="ECO:0000256" key="6">
    <source>
        <dbReference type="ARBA" id="ARBA00022833"/>
    </source>
</evidence>
<dbReference type="GO" id="GO:0004222">
    <property type="term" value="F:metalloendopeptidase activity"/>
    <property type="evidence" value="ECO:0007669"/>
    <property type="project" value="InterPro"/>
</dbReference>
<evidence type="ECO:0000256" key="2">
    <source>
        <dbReference type="ARBA" id="ARBA00007261"/>
    </source>
</evidence>
<proteinExistence type="inferred from homology"/>
<evidence type="ECO:0000256" key="9">
    <source>
        <dbReference type="SAM" id="MobiDB-lite"/>
    </source>
</evidence>
<keyword evidence="10" id="KW-0732">Signal</keyword>
<dbReference type="InterPro" id="IPR011249">
    <property type="entry name" value="Metalloenz_LuxS/M16"/>
</dbReference>
<gene>
    <name evidence="13" type="ORF">GE300_17380</name>
</gene>
<dbReference type="Proteomes" id="UP000474957">
    <property type="component" value="Unassembled WGS sequence"/>
</dbReference>
<dbReference type="AlphaFoldDB" id="A0A6L5Z479"/>